<feature type="region of interest" description="Disordered" evidence="1">
    <location>
        <begin position="399"/>
        <end position="420"/>
    </location>
</feature>
<feature type="domain" description="LysM" evidence="2">
    <location>
        <begin position="491"/>
        <end position="535"/>
    </location>
</feature>
<keyword evidence="4" id="KW-1185">Reference proteome</keyword>
<accession>A0A7K3NRK5</accession>
<dbReference type="InterPro" id="IPR036514">
    <property type="entry name" value="SGNH_hydro_sf"/>
</dbReference>
<dbReference type="EMBL" id="JAAGRQ010000141">
    <property type="protein sequence ID" value="NDY58781.1"/>
    <property type="molecule type" value="Genomic_DNA"/>
</dbReference>
<dbReference type="SUPFAM" id="SSF54106">
    <property type="entry name" value="LysM domain"/>
    <property type="match status" value="7"/>
</dbReference>
<sequence>MHRKGPNLLVLALMVAMALPPLPGRLLASVSAEPEASSVTRTAPAHTVAVIGDSLSIGLGKEMERVFAARQDVGFTRLGKVSSGLAKPEFFDWEKTAAKLASDLEPDVVVIMIGANDNKNILTEDGRTIYFTDPAWDAAYAARAALLADACRAHAPQAKLFWVGAPVMADAALSRDLKRINAALAAMCAGKKGCTFIDTWSVLADGEGRFAPLAAAATGEMTAIRLDDGVHVTPVGSRLLASRCLETILPAMGLDASVIGTVFADATHLRPVAAREVASAKPDASVTAAIPAGKTPVDAPGRHTVRSGETLWRVAKNAGTTVAALVASNPGLHPDRLAAGQVLTLPPSAAASQMETITVEVAAAAPVAVPTEQPAVSAAAPDAAPDAVPAQAALAQAADVPAAAPRADDQTEQAAPASPLGTYAVLPGDSIWTVSKKLGVSARELVRANSSIDPDRLSLGQLLHVPAKTQAADAAPTTKTPAPTAQVVDGPSHVLAQGDNFWSVAKRLGVRVSDLRTANPGLDPKKLQPGQTIAVPASPAQTETAAATPATRIDGGYAVADGDNLWSIARRFGVSVSDLKKANAGVRPDRLQPGQRLAIPDPAAPSQAQSAPTPGQVVQGQDGVTAYAVAGGDTPWTVAKRFGVSVEQLLAANDGVNPKRLQIGQLLTIPSESAPGMAKGRDLRQDADAVRVPVAKGDNLWSLARRHGLRVDDLLAVNQGIDPMRLEIGSELAIPSHEAAKAERERRDASIEVSVRQEGSVRAYSVADGDTLWNLSRRFGVSVTRILEANASVNPDRLEIGQPLNIPASVMAAR</sequence>
<dbReference type="AlphaFoldDB" id="A0A7K3NRK5"/>
<dbReference type="PANTHER" id="PTHR33734:SF22">
    <property type="entry name" value="MEMBRANE-BOUND LYTIC MUREIN TRANSGLYCOSYLASE D"/>
    <property type="match status" value="1"/>
</dbReference>
<feature type="region of interest" description="Disordered" evidence="1">
    <location>
        <begin position="586"/>
        <end position="618"/>
    </location>
</feature>
<dbReference type="Pfam" id="PF01476">
    <property type="entry name" value="LysM"/>
    <property type="match status" value="7"/>
</dbReference>
<evidence type="ECO:0000313" key="3">
    <source>
        <dbReference type="EMBL" id="NDY58781.1"/>
    </source>
</evidence>
<evidence type="ECO:0000259" key="2">
    <source>
        <dbReference type="PROSITE" id="PS51782"/>
    </source>
</evidence>
<dbReference type="InterPro" id="IPR018392">
    <property type="entry name" value="LysM"/>
</dbReference>
<dbReference type="GO" id="GO:0016788">
    <property type="term" value="F:hydrolase activity, acting on ester bonds"/>
    <property type="evidence" value="ECO:0007669"/>
    <property type="project" value="UniProtKB-ARBA"/>
</dbReference>
<proteinExistence type="predicted"/>
<feature type="domain" description="LysM" evidence="2">
    <location>
        <begin position="301"/>
        <end position="345"/>
    </location>
</feature>
<evidence type="ECO:0000256" key="1">
    <source>
        <dbReference type="SAM" id="MobiDB-lite"/>
    </source>
</evidence>
<dbReference type="PROSITE" id="PS51782">
    <property type="entry name" value="LYSM"/>
    <property type="match status" value="7"/>
</dbReference>
<dbReference type="RefSeq" id="WP_163303846.1">
    <property type="nucleotide sequence ID" value="NZ_JAAGRQ010000141.1"/>
</dbReference>
<dbReference type="CDD" id="cd00118">
    <property type="entry name" value="LysM"/>
    <property type="match status" value="7"/>
</dbReference>
<feature type="domain" description="LysM" evidence="2">
    <location>
        <begin position="421"/>
        <end position="465"/>
    </location>
</feature>
<comment type="caution">
    <text evidence="3">The sequence shown here is derived from an EMBL/GenBank/DDBJ whole genome shotgun (WGS) entry which is preliminary data.</text>
</comment>
<feature type="domain" description="LysM" evidence="2">
    <location>
        <begin position="762"/>
        <end position="806"/>
    </location>
</feature>
<feature type="compositionally biased region" description="Low complexity" evidence="1">
    <location>
        <begin position="598"/>
        <end position="614"/>
    </location>
</feature>
<protein>
    <submittedName>
        <fullName evidence="3">DUF459 domain-containing protein</fullName>
    </submittedName>
</protein>
<organism evidence="3 4">
    <name type="scientific">Desulfolutivibrio sulfodismutans</name>
    <dbReference type="NCBI Taxonomy" id="63561"/>
    <lineage>
        <taxon>Bacteria</taxon>
        <taxon>Pseudomonadati</taxon>
        <taxon>Thermodesulfobacteriota</taxon>
        <taxon>Desulfovibrionia</taxon>
        <taxon>Desulfovibrionales</taxon>
        <taxon>Desulfovibrionaceae</taxon>
        <taxon>Desulfolutivibrio</taxon>
    </lineage>
</organism>
<dbReference type="GO" id="GO:0008932">
    <property type="term" value="F:lytic endotransglycosylase activity"/>
    <property type="evidence" value="ECO:0007669"/>
    <property type="project" value="TreeGrafter"/>
</dbReference>
<dbReference type="SUPFAM" id="SSF52266">
    <property type="entry name" value="SGNH hydrolase"/>
    <property type="match status" value="1"/>
</dbReference>
<dbReference type="PANTHER" id="PTHR33734">
    <property type="entry name" value="LYSM DOMAIN-CONTAINING GPI-ANCHORED PROTEIN 2"/>
    <property type="match status" value="1"/>
</dbReference>
<feature type="domain" description="LysM" evidence="2">
    <location>
        <begin position="690"/>
        <end position="734"/>
    </location>
</feature>
<dbReference type="Gene3D" id="3.40.50.1110">
    <property type="entry name" value="SGNH hydrolase"/>
    <property type="match status" value="1"/>
</dbReference>
<dbReference type="SMART" id="SM00257">
    <property type="entry name" value="LysM"/>
    <property type="match status" value="7"/>
</dbReference>
<dbReference type="Gene3D" id="3.10.350.10">
    <property type="entry name" value="LysM domain"/>
    <property type="match status" value="7"/>
</dbReference>
<feature type="domain" description="LysM" evidence="2">
    <location>
        <begin position="625"/>
        <end position="669"/>
    </location>
</feature>
<feature type="domain" description="LysM" evidence="2">
    <location>
        <begin position="555"/>
        <end position="599"/>
    </location>
</feature>
<gene>
    <name evidence="3" type="ORF">G3N56_18755</name>
</gene>
<reference evidence="3 4" key="1">
    <citation type="submission" date="2020-02" db="EMBL/GenBank/DDBJ databases">
        <title>Comparative genomics of sulfur disproportionating microorganisms.</title>
        <authorList>
            <person name="Ward L.M."/>
            <person name="Bertran E."/>
            <person name="Johnston D.T."/>
        </authorList>
    </citation>
    <scope>NUCLEOTIDE SEQUENCE [LARGE SCALE GENOMIC DNA]</scope>
    <source>
        <strain evidence="3 4">DSM 3696</strain>
    </source>
</reference>
<dbReference type="Pfam" id="PF04311">
    <property type="entry name" value="DUF459"/>
    <property type="match status" value="1"/>
</dbReference>
<evidence type="ECO:0000313" key="4">
    <source>
        <dbReference type="Proteomes" id="UP000469724"/>
    </source>
</evidence>
<name>A0A7K3NRK5_9BACT</name>
<dbReference type="InterPro" id="IPR007407">
    <property type="entry name" value="DUF459"/>
</dbReference>
<dbReference type="InterPro" id="IPR036779">
    <property type="entry name" value="LysM_dom_sf"/>
</dbReference>
<dbReference type="Proteomes" id="UP000469724">
    <property type="component" value="Unassembled WGS sequence"/>
</dbReference>